<dbReference type="PROSITE" id="PS00061">
    <property type="entry name" value="ADH_SHORT"/>
    <property type="match status" value="1"/>
</dbReference>
<dbReference type="SUPFAM" id="SSF51735">
    <property type="entry name" value="NAD(P)-binding Rossmann-fold domains"/>
    <property type="match status" value="1"/>
</dbReference>
<dbReference type="EMBL" id="LR134356">
    <property type="protein sequence ID" value="VEG52857.1"/>
    <property type="molecule type" value="Genomic_DNA"/>
</dbReference>
<proteinExistence type="inferred from homology"/>
<dbReference type="InterPro" id="IPR020904">
    <property type="entry name" value="Sc_DH/Rdtase_CS"/>
</dbReference>
<keyword evidence="3" id="KW-0520">NAD</keyword>
<accession>A0A448IKR2</accession>
<reference evidence="5 6" key="1">
    <citation type="submission" date="2018-12" db="EMBL/GenBank/DDBJ databases">
        <authorList>
            <consortium name="Pathogen Informatics"/>
        </authorList>
    </citation>
    <scope>NUCLEOTIDE SEQUENCE [LARGE SCALE GENOMIC DNA]</scope>
    <source>
        <strain evidence="5 6">NCTC10437</strain>
    </source>
</reference>
<comment type="similarity">
    <text evidence="1">Belongs to the short-chain dehydrogenases/reductases (SDR) family.</text>
</comment>
<dbReference type="PRINTS" id="PR00080">
    <property type="entry name" value="SDRFAMILY"/>
</dbReference>
<dbReference type="PRINTS" id="PR00081">
    <property type="entry name" value="GDHRDH"/>
</dbReference>
<dbReference type="InterPro" id="IPR057326">
    <property type="entry name" value="KR_dom"/>
</dbReference>
<keyword evidence="2 5" id="KW-0560">Oxidoreductase</keyword>
<dbReference type="EC" id="1.1.1.-" evidence="5"/>
<dbReference type="InterPro" id="IPR036291">
    <property type="entry name" value="NAD(P)-bd_dom_sf"/>
</dbReference>
<evidence type="ECO:0000313" key="5">
    <source>
        <dbReference type="EMBL" id="VEG52857.1"/>
    </source>
</evidence>
<gene>
    <name evidence="5" type="primary">lvr_1</name>
    <name evidence="5" type="ORF">NCTC10437_01668</name>
</gene>
<sequence length="266" mass="27365">MSSSLNGKGVLVTGAASGIGEATARRLLDDGAHVVGFDLTPEAPQTLSDAADYLSGDVSDTEAVERAVASVVEKAGRLDGVVHSAGVGGGGPIHLLPDAEWDRVVDINLKATFLVMRAALSQMVKQDRVDGERGAIVTLSSVEGLEGTAGGSAYNASKGGVVLLTKNAAIDYGPSGIRANVICPGFIQTPMFDSVMGIAGMEGPREELRHEHKLRRFGRPDEVAAVAAFLLSAGASFVSGQAIAVDGGYTAGRDHHVTELMGLGEQ</sequence>
<name>A0A448IKR2_MYCAU</name>
<evidence type="ECO:0000256" key="2">
    <source>
        <dbReference type="ARBA" id="ARBA00023002"/>
    </source>
</evidence>
<dbReference type="AlphaFoldDB" id="A0A448IKR2"/>
<evidence type="ECO:0000313" key="6">
    <source>
        <dbReference type="Proteomes" id="UP000279306"/>
    </source>
</evidence>
<keyword evidence="6" id="KW-1185">Reference proteome</keyword>
<dbReference type="FunFam" id="3.40.50.720:FF:000084">
    <property type="entry name" value="Short-chain dehydrogenase reductase"/>
    <property type="match status" value="1"/>
</dbReference>
<dbReference type="OrthoDB" id="7064009at2"/>
<protein>
    <submittedName>
        <fullName evidence="5">Short-chain dehydrogenase/reductase SDR</fullName>
        <ecNumber evidence="5">1.1.1.-</ecNumber>
    </submittedName>
</protein>
<dbReference type="GO" id="GO:0016491">
    <property type="term" value="F:oxidoreductase activity"/>
    <property type="evidence" value="ECO:0007669"/>
    <property type="project" value="UniProtKB-KW"/>
</dbReference>
<evidence type="ECO:0000259" key="4">
    <source>
        <dbReference type="SMART" id="SM00822"/>
    </source>
</evidence>
<dbReference type="PANTHER" id="PTHR24321">
    <property type="entry name" value="DEHYDROGENASES, SHORT CHAIN"/>
    <property type="match status" value="1"/>
</dbReference>
<dbReference type="KEGG" id="mauu:NCTC10437_01668"/>
<feature type="domain" description="Ketoreductase" evidence="4">
    <location>
        <begin position="8"/>
        <end position="190"/>
    </location>
</feature>
<dbReference type="CDD" id="cd05233">
    <property type="entry name" value="SDR_c"/>
    <property type="match status" value="1"/>
</dbReference>
<dbReference type="SMART" id="SM00822">
    <property type="entry name" value="PKS_KR"/>
    <property type="match status" value="1"/>
</dbReference>
<dbReference type="RefSeq" id="WP_048634309.1">
    <property type="nucleotide sequence ID" value="NZ_CVQQ01000018.1"/>
</dbReference>
<dbReference type="PANTHER" id="PTHR24321:SF8">
    <property type="entry name" value="ESTRADIOL 17-BETA-DEHYDROGENASE 8-RELATED"/>
    <property type="match status" value="1"/>
</dbReference>
<dbReference type="Pfam" id="PF13561">
    <property type="entry name" value="adh_short_C2"/>
    <property type="match status" value="1"/>
</dbReference>
<evidence type="ECO:0000256" key="1">
    <source>
        <dbReference type="ARBA" id="ARBA00006484"/>
    </source>
</evidence>
<dbReference type="STRING" id="1791.GCA_001049355_04474"/>
<organism evidence="5 6">
    <name type="scientific">Mycolicibacterium aurum</name>
    <name type="common">Mycobacterium aurum</name>
    <dbReference type="NCBI Taxonomy" id="1791"/>
    <lineage>
        <taxon>Bacteria</taxon>
        <taxon>Bacillati</taxon>
        <taxon>Actinomycetota</taxon>
        <taxon>Actinomycetes</taxon>
        <taxon>Mycobacteriales</taxon>
        <taxon>Mycobacteriaceae</taxon>
        <taxon>Mycolicibacterium</taxon>
    </lineage>
</organism>
<evidence type="ECO:0000256" key="3">
    <source>
        <dbReference type="ARBA" id="ARBA00023027"/>
    </source>
</evidence>
<dbReference type="Gene3D" id="3.40.50.720">
    <property type="entry name" value="NAD(P)-binding Rossmann-like Domain"/>
    <property type="match status" value="1"/>
</dbReference>
<dbReference type="InterPro" id="IPR002347">
    <property type="entry name" value="SDR_fam"/>
</dbReference>
<dbReference type="Proteomes" id="UP000279306">
    <property type="component" value="Chromosome"/>
</dbReference>